<dbReference type="SUPFAM" id="SSF56059">
    <property type="entry name" value="Glutathione synthetase ATP-binding domain-like"/>
    <property type="match status" value="1"/>
</dbReference>
<evidence type="ECO:0000256" key="1">
    <source>
        <dbReference type="ARBA" id="ARBA00022598"/>
    </source>
</evidence>
<accession>A0A6M9PSF7</accession>
<evidence type="ECO:0000313" key="6">
    <source>
        <dbReference type="EMBL" id="QKM62388.1"/>
    </source>
</evidence>
<dbReference type="Proteomes" id="UP000500806">
    <property type="component" value="Chromosome"/>
</dbReference>
<evidence type="ECO:0000256" key="4">
    <source>
        <dbReference type="PROSITE-ProRule" id="PRU00409"/>
    </source>
</evidence>
<dbReference type="InterPro" id="IPR011761">
    <property type="entry name" value="ATP-grasp"/>
</dbReference>
<keyword evidence="2 4" id="KW-0547">Nucleotide-binding</keyword>
<dbReference type="InterPro" id="IPR052032">
    <property type="entry name" value="ATP-dep_AA_Ligase"/>
</dbReference>
<sequence length="435" mass="50257">MKKILILFAKDWDQIALQAQHYSSHYQFYFEGFDLFRFPENAQLLSFNVVRYIDQLEYKYRPLGVDGIVSNHEQFGTLIAAVLAQRLGLPGNDPLAIIACQHKFYSRLMQQKIAPEVVPRFSYIPYPFNSQEPVGLDYPFFVKPIKATYSVLARQINNVDELKQHLKFNFFEEFLIRRLVKPFADLMPLFTSMDVDANGMLAEELLNGQQINVDGYCIKGTAYFLGIIDEIMYPGTQAFMRFEYPSRLPNAVQDRAKAITQKVLEGLNYQHGFFNIEFIYSQETNQLKIVEINPRMASQLVNLYERVDGCNPYSMLFSLAVGEDPKLIQGEGKFKCTASFIFRHFEKPLRQRIPSKEELVDALAPYPDSTMMLYYKKGASLEREIKWLGSYRYAVLNLGGLSRGDLFERFQKICNALHLDDSICKAQEAELKTLL</sequence>
<organism evidence="6 7">
    <name type="scientific">Polynucleobacter antarcticus</name>
    <dbReference type="NCBI Taxonomy" id="1743162"/>
    <lineage>
        <taxon>Bacteria</taxon>
        <taxon>Pseudomonadati</taxon>
        <taxon>Pseudomonadota</taxon>
        <taxon>Betaproteobacteria</taxon>
        <taxon>Burkholderiales</taxon>
        <taxon>Burkholderiaceae</taxon>
        <taxon>Polynucleobacter</taxon>
    </lineage>
</organism>
<dbReference type="KEGG" id="pani:DCO16_04525"/>
<evidence type="ECO:0000256" key="2">
    <source>
        <dbReference type="ARBA" id="ARBA00022741"/>
    </source>
</evidence>
<evidence type="ECO:0000256" key="3">
    <source>
        <dbReference type="ARBA" id="ARBA00022840"/>
    </source>
</evidence>
<dbReference type="GO" id="GO:0016874">
    <property type="term" value="F:ligase activity"/>
    <property type="evidence" value="ECO:0007669"/>
    <property type="project" value="UniProtKB-KW"/>
</dbReference>
<dbReference type="Gene3D" id="3.30.470.20">
    <property type="entry name" value="ATP-grasp fold, B domain"/>
    <property type="match status" value="1"/>
</dbReference>
<dbReference type="RefSeq" id="WP_173942540.1">
    <property type="nucleotide sequence ID" value="NZ_CBCSCD010000004.1"/>
</dbReference>
<dbReference type="AlphaFoldDB" id="A0A6M9PSF7"/>
<reference evidence="6 7" key="1">
    <citation type="submission" date="2018-04" db="EMBL/GenBank/DDBJ databases">
        <title>Polynucleobacter sp. LimPoW16 genome.</title>
        <authorList>
            <person name="Hahn M.W."/>
        </authorList>
    </citation>
    <scope>NUCLEOTIDE SEQUENCE [LARGE SCALE GENOMIC DNA]</scope>
    <source>
        <strain evidence="6 7">LimPoW16</strain>
    </source>
</reference>
<dbReference type="GO" id="GO:0046872">
    <property type="term" value="F:metal ion binding"/>
    <property type="evidence" value="ECO:0007669"/>
    <property type="project" value="InterPro"/>
</dbReference>
<name>A0A6M9PSF7_9BURK</name>
<dbReference type="PROSITE" id="PS50975">
    <property type="entry name" value="ATP_GRASP"/>
    <property type="match status" value="1"/>
</dbReference>
<proteinExistence type="predicted"/>
<feature type="domain" description="ATP-grasp" evidence="5">
    <location>
        <begin position="110"/>
        <end position="321"/>
    </location>
</feature>
<evidence type="ECO:0000259" key="5">
    <source>
        <dbReference type="PROSITE" id="PS50975"/>
    </source>
</evidence>
<keyword evidence="3 4" id="KW-0067">ATP-binding</keyword>
<gene>
    <name evidence="6" type="ORF">DCO16_04525</name>
</gene>
<protein>
    <submittedName>
        <fullName evidence="6">ATP-grasp domain-containing protein</fullName>
    </submittedName>
</protein>
<evidence type="ECO:0000313" key="7">
    <source>
        <dbReference type="Proteomes" id="UP000500806"/>
    </source>
</evidence>
<dbReference type="PANTHER" id="PTHR43585:SF2">
    <property type="entry name" value="ATP-GRASP ENZYME FSQD"/>
    <property type="match status" value="1"/>
</dbReference>
<dbReference type="PANTHER" id="PTHR43585">
    <property type="entry name" value="FUMIPYRROLE BIOSYNTHESIS PROTEIN C"/>
    <property type="match status" value="1"/>
</dbReference>
<keyword evidence="7" id="KW-1185">Reference proteome</keyword>
<keyword evidence="1" id="KW-0436">Ligase</keyword>
<dbReference type="Pfam" id="PF13535">
    <property type="entry name" value="ATP-grasp_4"/>
    <property type="match status" value="1"/>
</dbReference>
<dbReference type="GO" id="GO:0005524">
    <property type="term" value="F:ATP binding"/>
    <property type="evidence" value="ECO:0007669"/>
    <property type="project" value="UniProtKB-UniRule"/>
</dbReference>
<dbReference type="EMBL" id="CP028941">
    <property type="protein sequence ID" value="QKM62388.1"/>
    <property type="molecule type" value="Genomic_DNA"/>
</dbReference>